<comment type="similarity">
    <text evidence="1">Belongs to the leucine-binding protein family.</text>
</comment>
<feature type="domain" description="Leucine-binding protein" evidence="4">
    <location>
        <begin position="28"/>
        <end position="371"/>
    </location>
</feature>
<dbReference type="InterPro" id="IPR051010">
    <property type="entry name" value="BCAA_transport"/>
</dbReference>
<gene>
    <name evidence="5" type="ORF">LHA35_27345</name>
</gene>
<evidence type="ECO:0000313" key="6">
    <source>
        <dbReference type="Proteomes" id="UP001139311"/>
    </source>
</evidence>
<evidence type="ECO:0000256" key="3">
    <source>
        <dbReference type="ARBA" id="ARBA00022970"/>
    </source>
</evidence>
<proteinExistence type="inferred from homology"/>
<dbReference type="InterPro" id="IPR028081">
    <property type="entry name" value="Leu-bd"/>
</dbReference>
<organism evidence="5 6">
    <name type="scientific">Roseicella aerolata</name>
    <dbReference type="NCBI Taxonomy" id="2883479"/>
    <lineage>
        <taxon>Bacteria</taxon>
        <taxon>Pseudomonadati</taxon>
        <taxon>Pseudomonadota</taxon>
        <taxon>Alphaproteobacteria</taxon>
        <taxon>Acetobacterales</taxon>
        <taxon>Roseomonadaceae</taxon>
        <taxon>Roseicella</taxon>
    </lineage>
</organism>
<dbReference type="RefSeq" id="WP_226614339.1">
    <property type="nucleotide sequence ID" value="NZ_JAJAQI010000096.1"/>
</dbReference>
<dbReference type="InterPro" id="IPR028082">
    <property type="entry name" value="Peripla_BP_I"/>
</dbReference>
<dbReference type="AlphaFoldDB" id="A0A9X1LB32"/>
<dbReference type="GO" id="GO:0006865">
    <property type="term" value="P:amino acid transport"/>
    <property type="evidence" value="ECO:0007669"/>
    <property type="project" value="UniProtKB-KW"/>
</dbReference>
<evidence type="ECO:0000256" key="1">
    <source>
        <dbReference type="ARBA" id="ARBA00010062"/>
    </source>
</evidence>
<protein>
    <submittedName>
        <fullName evidence="5">ABC transporter substrate-binding protein</fullName>
    </submittedName>
</protein>
<dbReference type="SUPFAM" id="SSF53822">
    <property type="entry name" value="Periplasmic binding protein-like I"/>
    <property type="match status" value="1"/>
</dbReference>
<name>A0A9X1LB32_9PROT</name>
<keyword evidence="3" id="KW-0813">Transport</keyword>
<accession>A0A9X1LB32</accession>
<comment type="caution">
    <text evidence="5">The sequence shown here is derived from an EMBL/GenBank/DDBJ whole genome shotgun (WGS) entry which is preliminary data.</text>
</comment>
<keyword evidence="6" id="KW-1185">Reference proteome</keyword>
<evidence type="ECO:0000313" key="5">
    <source>
        <dbReference type="EMBL" id="MCB4825429.1"/>
    </source>
</evidence>
<dbReference type="CDD" id="cd06327">
    <property type="entry name" value="PBP1_SBP-like"/>
    <property type="match status" value="1"/>
</dbReference>
<dbReference type="Pfam" id="PF13458">
    <property type="entry name" value="Peripla_BP_6"/>
    <property type="match status" value="1"/>
</dbReference>
<dbReference type="EMBL" id="JAJAQI010000096">
    <property type="protein sequence ID" value="MCB4825429.1"/>
    <property type="molecule type" value="Genomic_DNA"/>
</dbReference>
<reference evidence="5" key="1">
    <citation type="submission" date="2021-10" db="EMBL/GenBank/DDBJ databases">
        <title>Roseicella aerolatum sp. nov., isolated from aerosols of e-waste dismantling site.</title>
        <authorList>
            <person name="Qin T."/>
        </authorList>
    </citation>
    <scope>NUCLEOTIDE SEQUENCE</scope>
    <source>
        <strain evidence="5">GB24</strain>
    </source>
</reference>
<dbReference type="Proteomes" id="UP001139311">
    <property type="component" value="Unassembled WGS sequence"/>
</dbReference>
<keyword evidence="3" id="KW-0029">Amino-acid transport</keyword>
<dbReference type="PANTHER" id="PTHR30483:SF6">
    <property type="entry name" value="PERIPLASMIC BINDING PROTEIN OF ABC TRANSPORTER FOR NATURAL AMINO ACIDS"/>
    <property type="match status" value="1"/>
</dbReference>
<dbReference type="Gene3D" id="3.40.50.2300">
    <property type="match status" value="2"/>
</dbReference>
<keyword evidence="2" id="KW-0732">Signal</keyword>
<evidence type="ECO:0000259" key="4">
    <source>
        <dbReference type="Pfam" id="PF13458"/>
    </source>
</evidence>
<sequence length="409" mass="43956">MKITRRGILGVTAAALPLGRASAQGQAPIKLGILTDMSGPYRDIGGPLIEPCVRQAILDSGAAQRGITVEVLTADHQNKVDVGLSIVRQWFDVQGVDAVIDLGNSALALAVAPLAREKDKVQLNTGAGLSDLTGRACTPNLIHWTFDTWQMSHSVCDAMVARGLDTWFFIVADYAFGHSTQRDSEEFVRAAGGQVLGAVRHPFPSTTDFSSFLLQAQASRAKVIGLANSGSDLVSCVKQAAEFGVTRRGAKLAALVTFINDIHAIGLQHAQGLALSDTFYWDLNDRTRAFTAKVRPHMGTMVPTSVQAGAYSGVLHYLKLVQEMGVQRAKASGRAVVEAMKRLPTDDDAFGQGRIREDGRKIHPSYLFEVKAPAESSGPWDYFKLAGTTPLERAFRPTELGGCPLANKT</sequence>
<dbReference type="PANTHER" id="PTHR30483">
    <property type="entry name" value="LEUCINE-SPECIFIC-BINDING PROTEIN"/>
    <property type="match status" value="1"/>
</dbReference>
<evidence type="ECO:0000256" key="2">
    <source>
        <dbReference type="ARBA" id="ARBA00022729"/>
    </source>
</evidence>